<accession>B9TJ44</accession>
<dbReference type="AlphaFoldDB" id="B9TJ44"/>
<organism evidence="2 3">
    <name type="scientific">Ricinus communis</name>
    <name type="common">Castor bean</name>
    <dbReference type="NCBI Taxonomy" id="3988"/>
    <lineage>
        <taxon>Eukaryota</taxon>
        <taxon>Viridiplantae</taxon>
        <taxon>Streptophyta</taxon>
        <taxon>Embryophyta</taxon>
        <taxon>Tracheophyta</taxon>
        <taxon>Spermatophyta</taxon>
        <taxon>Magnoliopsida</taxon>
        <taxon>eudicotyledons</taxon>
        <taxon>Gunneridae</taxon>
        <taxon>Pentapetalae</taxon>
        <taxon>rosids</taxon>
        <taxon>fabids</taxon>
        <taxon>Malpighiales</taxon>
        <taxon>Euphorbiaceae</taxon>
        <taxon>Acalyphoideae</taxon>
        <taxon>Acalypheae</taxon>
        <taxon>Ricinus</taxon>
    </lineage>
</organism>
<feature type="compositionally biased region" description="Low complexity" evidence="1">
    <location>
        <begin position="281"/>
        <end position="290"/>
    </location>
</feature>
<evidence type="ECO:0000256" key="1">
    <source>
        <dbReference type="SAM" id="MobiDB-lite"/>
    </source>
</evidence>
<protein>
    <submittedName>
        <fullName evidence="2">Uncharacterized protein</fullName>
    </submittedName>
</protein>
<feature type="non-terminal residue" evidence="2">
    <location>
        <position position="346"/>
    </location>
</feature>
<gene>
    <name evidence="2" type="ORF">RCOM_1898760</name>
</gene>
<reference evidence="3" key="1">
    <citation type="journal article" date="2010" name="Nat. Biotechnol.">
        <title>Draft genome sequence of the oilseed species Ricinus communis.</title>
        <authorList>
            <person name="Chan A.P."/>
            <person name="Crabtree J."/>
            <person name="Zhao Q."/>
            <person name="Lorenzi H."/>
            <person name="Orvis J."/>
            <person name="Puiu D."/>
            <person name="Melake-Berhan A."/>
            <person name="Jones K.M."/>
            <person name="Redman J."/>
            <person name="Chen G."/>
            <person name="Cahoon E.B."/>
            <person name="Gedil M."/>
            <person name="Stanke M."/>
            <person name="Haas B.J."/>
            <person name="Wortman J.R."/>
            <person name="Fraser-Liggett C.M."/>
            <person name="Ravel J."/>
            <person name="Rabinowicz P.D."/>
        </authorList>
    </citation>
    <scope>NUCLEOTIDE SEQUENCE [LARGE SCALE GENOMIC DNA]</scope>
    <source>
        <strain evidence="3">cv. Hale</strain>
    </source>
</reference>
<keyword evidence="3" id="KW-1185">Reference proteome</keyword>
<feature type="region of interest" description="Disordered" evidence="1">
    <location>
        <begin position="281"/>
        <end position="313"/>
    </location>
</feature>
<proteinExistence type="predicted"/>
<evidence type="ECO:0000313" key="2">
    <source>
        <dbReference type="EMBL" id="EEF24120.1"/>
    </source>
</evidence>
<name>B9TJ44_RICCO</name>
<feature type="non-terminal residue" evidence="2">
    <location>
        <position position="1"/>
    </location>
</feature>
<dbReference type="EMBL" id="EQ983398">
    <property type="protein sequence ID" value="EEF24120.1"/>
    <property type="molecule type" value="Genomic_DNA"/>
</dbReference>
<dbReference type="InParanoid" id="B9TJ44"/>
<evidence type="ECO:0000313" key="3">
    <source>
        <dbReference type="Proteomes" id="UP000008311"/>
    </source>
</evidence>
<sequence>AGIHHDLVVAVQRHVQARAEARALHAGRPHGDRGGEHAAIGRDDFVLAHFGDGGVGADLDAHRAQLAHGQVRRLCIQRRQHLRAALDDADVHLVRRFQSRQAVVGQRVDRVAQVGGQFDAGRAGADDDDVQQGRAGVRAGVAAPSRLGAQAEEALAEGFRALDAVERQAVFLRAGDAEEVRDGAVGQHETLVVDRRVRVRRVVEPAAHGQRAAGAVDVDDFAADEREVVVDGLARIVDHVVGRVDGAGGDGVQQGFPEVGGRAVDEDHAIPVALAEAASQAGGEFEAGDAASDDDDGLHGVLPSFSNRCGTDGPPAPRCIRASAGAAPADAGKTASVPGGLHACFA</sequence>
<dbReference type="Proteomes" id="UP000008311">
    <property type="component" value="Unassembled WGS sequence"/>
</dbReference>